<dbReference type="PANTHER" id="PTHR32552:SF74">
    <property type="entry name" value="HYDROXAMATE SIDEROPHORE RECEPTOR FHUE"/>
    <property type="match status" value="1"/>
</dbReference>
<dbReference type="PANTHER" id="PTHR32552">
    <property type="entry name" value="FERRICHROME IRON RECEPTOR-RELATED"/>
    <property type="match status" value="1"/>
</dbReference>
<dbReference type="GO" id="GO:0015891">
    <property type="term" value="P:siderophore transport"/>
    <property type="evidence" value="ECO:0007669"/>
    <property type="project" value="InterPro"/>
</dbReference>
<keyword evidence="11 14" id="KW-0472">Membrane</keyword>
<dbReference type="PROSITE" id="PS01156">
    <property type="entry name" value="TONB_DEPENDENT_REC_2"/>
    <property type="match status" value="1"/>
</dbReference>
<name>N6Z4S7_THAL4</name>
<keyword evidence="7 17" id="KW-0732">Signal</keyword>
<dbReference type="InterPro" id="IPR039426">
    <property type="entry name" value="TonB-dep_rcpt-like"/>
</dbReference>
<dbReference type="InterPro" id="IPR011662">
    <property type="entry name" value="Secretin/TonB_short_N"/>
</dbReference>
<comment type="caution">
    <text evidence="19">The sequence shown here is derived from an EMBL/GenBank/DDBJ whole genome shotgun (WGS) entry which is preliminary data.</text>
</comment>
<evidence type="ECO:0000259" key="18">
    <source>
        <dbReference type="SMART" id="SM00965"/>
    </source>
</evidence>
<dbReference type="InterPro" id="IPR037066">
    <property type="entry name" value="Plug_dom_sf"/>
</dbReference>
<dbReference type="GO" id="GO:0015344">
    <property type="term" value="F:siderophore uptake transmembrane transporter activity"/>
    <property type="evidence" value="ECO:0007669"/>
    <property type="project" value="TreeGrafter"/>
</dbReference>
<evidence type="ECO:0000256" key="6">
    <source>
        <dbReference type="ARBA" id="ARBA00022692"/>
    </source>
</evidence>
<feature type="domain" description="Secretin/TonB short N-terminal" evidence="18">
    <location>
        <begin position="58"/>
        <end position="108"/>
    </location>
</feature>
<evidence type="ECO:0000256" key="8">
    <source>
        <dbReference type="ARBA" id="ARBA00023004"/>
    </source>
</evidence>
<evidence type="ECO:0000256" key="12">
    <source>
        <dbReference type="ARBA" id="ARBA00023170"/>
    </source>
</evidence>
<evidence type="ECO:0000256" key="1">
    <source>
        <dbReference type="ARBA" id="ARBA00004571"/>
    </source>
</evidence>
<dbReference type="Proteomes" id="UP000013232">
    <property type="component" value="Unassembled WGS sequence"/>
</dbReference>
<dbReference type="Pfam" id="PF00593">
    <property type="entry name" value="TonB_dep_Rec_b-barrel"/>
    <property type="match status" value="1"/>
</dbReference>
<dbReference type="Pfam" id="PF07715">
    <property type="entry name" value="Plug"/>
    <property type="match status" value="1"/>
</dbReference>
<keyword evidence="6 14" id="KW-0812">Transmembrane</keyword>
<dbReference type="STRING" id="1123367.GCA_000621305_02560"/>
<dbReference type="NCBIfam" id="TIGR01783">
    <property type="entry name" value="TonB-siderophor"/>
    <property type="match status" value="1"/>
</dbReference>
<gene>
    <name evidence="19" type="ORF">C666_11695</name>
</gene>
<keyword evidence="12 19" id="KW-0675">Receptor</keyword>
<evidence type="ECO:0000313" key="20">
    <source>
        <dbReference type="Proteomes" id="UP000013232"/>
    </source>
</evidence>
<dbReference type="InterPro" id="IPR036942">
    <property type="entry name" value="Beta-barrel_TonB_sf"/>
</dbReference>
<dbReference type="Gene3D" id="2.170.130.10">
    <property type="entry name" value="TonB-dependent receptor, plug domain"/>
    <property type="match status" value="1"/>
</dbReference>
<evidence type="ECO:0000256" key="16">
    <source>
        <dbReference type="RuleBase" id="RU003357"/>
    </source>
</evidence>
<dbReference type="InterPro" id="IPR012910">
    <property type="entry name" value="Plug_dom"/>
</dbReference>
<evidence type="ECO:0000256" key="14">
    <source>
        <dbReference type="PROSITE-ProRule" id="PRU01360"/>
    </source>
</evidence>
<feature type="short sequence motif" description="TonB C-terminal box" evidence="15">
    <location>
        <begin position="791"/>
        <end position="808"/>
    </location>
</feature>
<evidence type="ECO:0000256" key="9">
    <source>
        <dbReference type="ARBA" id="ARBA00023065"/>
    </source>
</evidence>
<organism evidence="19 20">
    <name type="scientific">Thauera linaloolentis (strain DSM 12138 / JCM 21573 / CCUG 41526 / CIP 105981 / IAM 15112 / NBRC 102519 / 47Lol)</name>
    <dbReference type="NCBI Taxonomy" id="1123367"/>
    <lineage>
        <taxon>Bacteria</taxon>
        <taxon>Pseudomonadati</taxon>
        <taxon>Pseudomonadota</taxon>
        <taxon>Betaproteobacteria</taxon>
        <taxon>Rhodocyclales</taxon>
        <taxon>Zoogloeaceae</taxon>
        <taxon>Thauera</taxon>
    </lineage>
</organism>
<evidence type="ECO:0000313" key="19">
    <source>
        <dbReference type="EMBL" id="ENO87169.1"/>
    </source>
</evidence>
<keyword evidence="9" id="KW-0406">Ion transport</keyword>
<evidence type="ECO:0000256" key="2">
    <source>
        <dbReference type="ARBA" id="ARBA00009810"/>
    </source>
</evidence>
<feature type="signal peptide" evidence="17">
    <location>
        <begin position="1"/>
        <end position="30"/>
    </location>
</feature>
<evidence type="ECO:0000256" key="4">
    <source>
        <dbReference type="ARBA" id="ARBA00022452"/>
    </source>
</evidence>
<evidence type="ECO:0000256" key="17">
    <source>
        <dbReference type="SAM" id="SignalP"/>
    </source>
</evidence>
<keyword evidence="8" id="KW-0408">Iron</keyword>
<evidence type="ECO:0000256" key="10">
    <source>
        <dbReference type="ARBA" id="ARBA00023077"/>
    </source>
</evidence>
<dbReference type="SMART" id="SM00965">
    <property type="entry name" value="STN"/>
    <property type="match status" value="1"/>
</dbReference>
<dbReference type="InterPro" id="IPR010917">
    <property type="entry name" value="TonB_rcpt_CS"/>
</dbReference>
<feature type="chain" id="PRO_5004128855" evidence="17">
    <location>
        <begin position="31"/>
        <end position="808"/>
    </location>
</feature>
<protein>
    <submittedName>
        <fullName evidence="19">Outer membrane receptor for ferric coprogen and ferric-rhodotorulic acid</fullName>
    </submittedName>
</protein>
<keyword evidence="3 14" id="KW-0813">Transport</keyword>
<dbReference type="OrthoDB" id="9790771at2"/>
<dbReference type="EMBL" id="AMXE01000042">
    <property type="protein sequence ID" value="ENO87169.1"/>
    <property type="molecule type" value="Genomic_DNA"/>
</dbReference>
<evidence type="ECO:0000256" key="11">
    <source>
        <dbReference type="ARBA" id="ARBA00023136"/>
    </source>
</evidence>
<evidence type="ECO:0000256" key="7">
    <source>
        <dbReference type="ARBA" id="ARBA00022729"/>
    </source>
</evidence>
<dbReference type="RefSeq" id="WP_004338948.1">
    <property type="nucleotide sequence ID" value="NZ_AMXE01000042.1"/>
</dbReference>
<dbReference type="SUPFAM" id="SSF56935">
    <property type="entry name" value="Porins"/>
    <property type="match status" value="1"/>
</dbReference>
<dbReference type="CDD" id="cd01347">
    <property type="entry name" value="ligand_gated_channel"/>
    <property type="match status" value="1"/>
</dbReference>
<dbReference type="InterPro" id="IPR000531">
    <property type="entry name" value="Beta-barrel_TonB"/>
</dbReference>
<accession>N6Z4S7</accession>
<dbReference type="InterPro" id="IPR010105">
    <property type="entry name" value="TonB_sidphr_rcpt"/>
</dbReference>
<evidence type="ECO:0000256" key="5">
    <source>
        <dbReference type="ARBA" id="ARBA00022496"/>
    </source>
</evidence>
<comment type="similarity">
    <text evidence="2 14 16">Belongs to the TonB-dependent receptor family.</text>
</comment>
<dbReference type="Gene3D" id="2.40.170.20">
    <property type="entry name" value="TonB-dependent receptor, beta-barrel domain"/>
    <property type="match status" value="1"/>
</dbReference>
<comment type="subcellular location">
    <subcellularLocation>
        <location evidence="1 14">Cell outer membrane</location>
        <topology evidence="1 14">Multi-pass membrane protein</topology>
    </subcellularLocation>
</comment>
<dbReference type="Gene3D" id="3.55.50.30">
    <property type="match status" value="1"/>
</dbReference>
<dbReference type="GO" id="GO:0009279">
    <property type="term" value="C:cell outer membrane"/>
    <property type="evidence" value="ECO:0007669"/>
    <property type="project" value="UniProtKB-SubCell"/>
</dbReference>
<sequence>MFHRRFHSAPLGVACALAFAVMGATAQVHAQESASIVVSLKAQSLGSALNQLANQAGLQLLVSPEVIAGRQAPALSGEMTARQALDRLLAGSGLVAEINGKEVVVRRGAGGASGEAVLAPVRVIAGMVHDATTEGSGSYAVRGSTLFKGAQALKDIPQSITVMTRQRMDDQGLDTLDEVLANTPGVTLFRRYGGSTDFVMRGFATGNVQYDGIPTNREGGLGNTFVSSTFHLDRVEVLRGAQGLLEGAGTPSGAINLVRKRGLAETAFNVEGRVGSWDNYGARLDAGGRLDQDGKVRGRAVLDYEDKGSFIDTLYERNLNFYGALDFDLSPDTTVGVGILHSKIKGNRLIYDGITRYADGRELGLPRSAQPWARWNDAKRTETQLLLDLEHRFGADWKLKMAGSYIHEEYEAINSTPNGTVPVGGGTVSGLGYSFDLKGRNVSFDANLSGKFEGLGIDHEIVLGANYARHKHDDAYVQYRNHYNYDVFDPRPDVPPLGTTAPTRIAHADKDTEQKGIYGMLRSRLTDRLSLILGGRASWYEYANVPNFTASTRMKEDGVFTPYLGAVYALTPQWSVYASYADIFQPQSVTDVNFQVLKPIVGTNYEAGIKGELFDGALNASLAVYRIDQENRGVLDYDAPRICGSTGAEWCSRAAGEVRSEGFDLEAHGHLTKDWQISGGYTYNRNKYLENDTTPAQVGKPFNWDPKHILRVWSDWQLPGGLSQWRIGAGVNYLSKQEYPLTTTQIVTLQDGYSIWNARVAYQIDKNWSAALNIDNLFDKHYYSYIRNYSTNYVGAPRNFLLTVRGSF</sequence>
<dbReference type="eggNOG" id="COG4773">
    <property type="taxonomic scope" value="Bacteria"/>
</dbReference>
<dbReference type="Pfam" id="PF07660">
    <property type="entry name" value="STN"/>
    <property type="match status" value="1"/>
</dbReference>
<dbReference type="AlphaFoldDB" id="N6Z4S7"/>
<keyword evidence="4 14" id="KW-1134">Transmembrane beta strand</keyword>
<dbReference type="PROSITE" id="PS52016">
    <property type="entry name" value="TONB_DEPENDENT_REC_3"/>
    <property type="match status" value="1"/>
</dbReference>
<evidence type="ECO:0000256" key="3">
    <source>
        <dbReference type="ARBA" id="ARBA00022448"/>
    </source>
</evidence>
<dbReference type="FunFam" id="2.170.130.10:FF:000010">
    <property type="entry name" value="Ferripyoverdine receptor"/>
    <property type="match status" value="1"/>
</dbReference>
<evidence type="ECO:0000256" key="15">
    <source>
        <dbReference type="PROSITE-ProRule" id="PRU10144"/>
    </source>
</evidence>
<dbReference type="GO" id="GO:0038023">
    <property type="term" value="F:signaling receptor activity"/>
    <property type="evidence" value="ECO:0007669"/>
    <property type="project" value="InterPro"/>
</dbReference>
<proteinExistence type="inferred from homology"/>
<reference evidence="19 20" key="1">
    <citation type="submission" date="2012-09" db="EMBL/GenBank/DDBJ databases">
        <title>Draft Genome Sequences of 6 Strains from Genus Thauera.</title>
        <authorList>
            <person name="Liu B."/>
            <person name="Shapleigh J.P."/>
            <person name="Frostegard A.H."/>
        </authorList>
    </citation>
    <scope>NUCLEOTIDE SEQUENCE [LARGE SCALE GENOMIC DNA]</scope>
    <source>
        <strain evidence="20">47Lol / DSM 12138</strain>
    </source>
</reference>
<keyword evidence="20" id="KW-1185">Reference proteome</keyword>
<keyword evidence="5" id="KW-0410">Iron transport</keyword>
<evidence type="ECO:0000256" key="13">
    <source>
        <dbReference type="ARBA" id="ARBA00023237"/>
    </source>
</evidence>
<keyword evidence="13 14" id="KW-0998">Cell outer membrane</keyword>
<keyword evidence="10 16" id="KW-0798">TonB box</keyword>